<keyword evidence="6" id="KW-1185">Reference proteome</keyword>
<evidence type="ECO:0000259" key="4">
    <source>
        <dbReference type="PROSITE" id="PS50977"/>
    </source>
</evidence>
<proteinExistence type="predicted"/>
<feature type="DNA-binding region" description="H-T-H motif" evidence="2">
    <location>
        <begin position="64"/>
        <end position="83"/>
    </location>
</feature>
<dbReference type="InterPro" id="IPR036271">
    <property type="entry name" value="Tet_transcr_reg_TetR-rel_C_sf"/>
</dbReference>
<evidence type="ECO:0000256" key="2">
    <source>
        <dbReference type="PROSITE-ProRule" id="PRU00335"/>
    </source>
</evidence>
<dbReference type="InterPro" id="IPR009057">
    <property type="entry name" value="Homeodomain-like_sf"/>
</dbReference>
<evidence type="ECO:0000313" key="6">
    <source>
        <dbReference type="Proteomes" id="UP000829494"/>
    </source>
</evidence>
<reference evidence="5 6" key="1">
    <citation type="submission" date="2022-03" db="EMBL/GenBank/DDBJ databases">
        <title>Complete genome of Streptomyces rimosus ssp. rimosus R7 (=ATCC 10970).</title>
        <authorList>
            <person name="Beganovic S."/>
            <person name="Ruckert C."/>
            <person name="Busche T."/>
            <person name="Kalinowski J."/>
            <person name="Wittmann C."/>
        </authorList>
    </citation>
    <scope>NUCLEOTIDE SEQUENCE [LARGE SCALE GENOMIC DNA]</scope>
    <source>
        <strain evidence="5 6">R7</strain>
    </source>
</reference>
<evidence type="ECO:0000256" key="1">
    <source>
        <dbReference type="ARBA" id="ARBA00023125"/>
    </source>
</evidence>
<organism evidence="5 6">
    <name type="scientific">Streptomyces rimosus subsp. rimosus</name>
    <dbReference type="NCBI Taxonomy" id="132474"/>
    <lineage>
        <taxon>Bacteria</taxon>
        <taxon>Bacillati</taxon>
        <taxon>Actinomycetota</taxon>
        <taxon>Actinomycetes</taxon>
        <taxon>Kitasatosporales</taxon>
        <taxon>Streptomycetaceae</taxon>
        <taxon>Streptomyces</taxon>
    </lineage>
</organism>
<feature type="compositionally biased region" description="Low complexity" evidence="3">
    <location>
        <begin position="1"/>
        <end position="20"/>
    </location>
</feature>
<gene>
    <name evidence="5" type="ORF">SRIMR7_36130</name>
</gene>
<feature type="domain" description="HTH tetR-type" evidence="4">
    <location>
        <begin position="41"/>
        <end position="101"/>
    </location>
</feature>
<dbReference type="InterPro" id="IPR001647">
    <property type="entry name" value="HTH_TetR"/>
</dbReference>
<name>A0ABY3ZBA7_STRRM</name>
<dbReference type="PROSITE" id="PS50977">
    <property type="entry name" value="HTH_TETR_2"/>
    <property type="match status" value="1"/>
</dbReference>
<dbReference type="Pfam" id="PF17940">
    <property type="entry name" value="TetR_C_31"/>
    <property type="match status" value="1"/>
</dbReference>
<dbReference type="EMBL" id="CP094298">
    <property type="protein sequence ID" value="UNZ07597.1"/>
    <property type="molecule type" value="Genomic_DNA"/>
</dbReference>
<dbReference type="SUPFAM" id="SSF48498">
    <property type="entry name" value="Tetracyclin repressor-like, C-terminal domain"/>
    <property type="match status" value="1"/>
</dbReference>
<evidence type="ECO:0000256" key="3">
    <source>
        <dbReference type="SAM" id="MobiDB-lite"/>
    </source>
</evidence>
<sequence length="231" mass="24511">MTRSATPSTSTTGMTSTNKAAADKAAADKTPTGKSEAAKATPRHDRIADAALSLLAERGLRGLTHRAVDEAAGLPQGSTSNLARTRAALLETAVRRLADREAAVLTPPEMPDAAGSGPAALADALSLGLHRSLTRHRDLTVARYELALEATRRPELRAIYDRTGQRFREMLVAMLTAAGSTAPERHALNVLAWCDGMLFTCVAGQFHATPPTRRELRTGIEELLVGLLGRG</sequence>
<evidence type="ECO:0000313" key="5">
    <source>
        <dbReference type="EMBL" id="UNZ07597.1"/>
    </source>
</evidence>
<dbReference type="SUPFAM" id="SSF46689">
    <property type="entry name" value="Homeodomain-like"/>
    <property type="match status" value="1"/>
</dbReference>
<feature type="region of interest" description="Disordered" evidence="3">
    <location>
        <begin position="1"/>
        <end position="44"/>
    </location>
</feature>
<dbReference type="Proteomes" id="UP000829494">
    <property type="component" value="Chromosome"/>
</dbReference>
<protein>
    <recommendedName>
        <fullName evidence="4">HTH tetR-type domain-containing protein</fullName>
    </recommendedName>
</protein>
<dbReference type="InterPro" id="IPR041583">
    <property type="entry name" value="TetR_C_31"/>
</dbReference>
<keyword evidence="1 2" id="KW-0238">DNA-binding</keyword>
<accession>A0ABY3ZBA7</accession>
<dbReference type="Gene3D" id="1.10.357.10">
    <property type="entry name" value="Tetracycline Repressor, domain 2"/>
    <property type="match status" value="1"/>
</dbReference>